<evidence type="ECO:0000313" key="3">
    <source>
        <dbReference type="EMBL" id="GMN21380.1"/>
    </source>
</evidence>
<keyword evidence="4" id="KW-1185">Reference proteome</keyword>
<name>A0AA87YYE2_FICCA</name>
<dbReference type="Proteomes" id="UP001187192">
    <property type="component" value="Unassembled WGS sequence"/>
</dbReference>
<keyword evidence="1" id="KW-0175">Coiled coil</keyword>
<feature type="coiled-coil region" evidence="1">
    <location>
        <begin position="21"/>
        <end position="48"/>
    </location>
</feature>
<dbReference type="EMBL" id="BTGU01002735">
    <property type="protein sequence ID" value="GMN21380.1"/>
    <property type="molecule type" value="Genomic_DNA"/>
</dbReference>
<evidence type="ECO:0000256" key="2">
    <source>
        <dbReference type="SAM" id="MobiDB-lite"/>
    </source>
</evidence>
<proteinExistence type="predicted"/>
<dbReference type="AlphaFoldDB" id="A0AA87YYE2"/>
<evidence type="ECO:0000256" key="1">
    <source>
        <dbReference type="SAM" id="Coils"/>
    </source>
</evidence>
<sequence>MVRPRKQVNLNPQEPDLANVVATLQRQLLEQQQETNRLREQMARLNQVPQANEVPLQDNPVPPVAPPAPGVRQGVPRNLEVPLVPDGIQVNPPLVREDLLFERFRRMKAPEFEGTTDPIEADNWAGIAGLRSTAQKSRGLDLRLDSRARAGDLGLAASRGMGWSCGPQLALGQLEEELGWRWRLDSRAWITRSGVSPAMATPAEERKEKEKERRKRR</sequence>
<organism evidence="3 4">
    <name type="scientific">Ficus carica</name>
    <name type="common">Common fig</name>
    <dbReference type="NCBI Taxonomy" id="3494"/>
    <lineage>
        <taxon>Eukaryota</taxon>
        <taxon>Viridiplantae</taxon>
        <taxon>Streptophyta</taxon>
        <taxon>Embryophyta</taxon>
        <taxon>Tracheophyta</taxon>
        <taxon>Spermatophyta</taxon>
        <taxon>Magnoliopsida</taxon>
        <taxon>eudicotyledons</taxon>
        <taxon>Gunneridae</taxon>
        <taxon>Pentapetalae</taxon>
        <taxon>rosids</taxon>
        <taxon>fabids</taxon>
        <taxon>Rosales</taxon>
        <taxon>Moraceae</taxon>
        <taxon>Ficeae</taxon>
        <taxon>Ficus</taxon>
    </lineage>
</organism>
<evidence type="ECO:0000313" key="4">
    <source>
        <dbReference type="Proteomes" id="UP001187192"/>
    </source>
</evidence>
<feature type="region of interest" description="Disordered" evidence="2">
    <location>
        <begin position="193"/>
        <end position="217"/>
    </location>
</feature>
<reference evidence="3" key="1">
    <citation type="submission" date="2023-07" db="EMBL/GenBank/DDBJ databases">
        <title>draft genome sequence of fig (Ficus carica).</title>
        <authorList>
            <person name="Takahashi T."/>
            <person name="Nishimura K."/>
        </authorList>
    </citation>
    <scope>NUCLEOTIDE SEQUENCE</scope>
</reference>
<comment type="caution">
    <text evidence="3">The sequence shown here is derived from an EMBL/GenBank/DDBJ whole genome shotgun (WGS) entry which is preliminary data.</text>
</comment>
<gene>
    <name evidence="3" type="ORF">TIFTF001_043299</name>
</gene>
<protein>
    <submittedName>
        <fullName evidence="3">Uncharacterized protein</fullName>
    </submittedName>
</protein>
<accession>A0AA87YYE2</accession>